<dbReference type="Gene3D" id="3.10.20.440">
    <property type="entry name" value="2Fe-2S iron-sulphur cluster binding domain, sarcosine oxidase, alpha subunit, N-terminal domain"/>
    <property type="match status" value="1"/>
</dbReference>
<protein>
    <submittedName>
        <fullName evidence="2">Sarcosine oxidase subunit alpha</fullName>
    </submittedName>
</protein>
<reference evidence="3" key="1">
    <citation type="submission" date="2017-06" db="EMBL/GenBank/DDBJ databases">
        <authorList>
            <person name="Varghese N."/>
            <person name="Submissions S."/>
        </authorList>
    </citation>
    <scope>NUCLEOTIDE SEQUENCE [LARGE SCALE GENOMIC DNA]</scope>
    <source>
        <strain evidence="3">LNB2</strain>
    </source>
</reference>
<dbReference type="Pfam" id="PF13510">
    <property type="entry name" value="Fer2_4"/>
    <property type="match status" value="1"/>
</dbReference>
<dbReference type="AlphaFoldDB" id="A0A239EB86"/>
<dbReference type="SUPFAM" id="SSF54292">
    <property type="entry name" value="2Fe-2S ferredoxin-like"/>
    <property type="match status" value="1"/>
</dbReference>
<accession>A0A239EB86</accession>
<dbReference type="GO" id="GO:0051536">
    <property type="term" value="F:iron-sulfur cluster binding"/>
    <property type="evidence" value="ECO:0007669"/>
    <property type="project" value="InterPro"/>
</dbReference>
<dbReference type="EMBL" id="FZOS01000006">
    <property type="protein sequence ID" value="SNS42020.1"/>
    <property type="molecule type" value="Genomic_DNA"/>
</dbReference>
<dbReference type="OrthoDB" id="573392at2"/>
<evidence type="ECO:0000313" key="2">
    <source>
        <dbReference type="EMBL" id="SNS42020.1"/>
    </source>
</evidence>
<dbReference type="Proteomes" id="UP000198281">
    <property type="component" value="Unassembled WGS sequence"/>
</dbReference>
<organism evidence="2 3">
    <name type="scientific">Edaphosphingomonas laterariae</name>
    <dbReference type="NCBI Taxonomy" id="861865"/>
    <lineage>
        <taxon>Bacteria</taxon>
        <taxon>Pseudomonadati</taxon>
        <taxon>Pseudomonadota</taxon>
        <taxon>Alphaproteobacteria</taxon>
        <taxon>Sphingomonadales</taxon>
        <taxon>Rhizorhabdaceae</taxon>
        <taxon>Edaphosphingomonas</taxon>
    </lineage>
</organism>
<evidence type="ECO:0000256" key="1">
    <source>
        <dbReference type="ARBA" id="ARBA00023002"/>
    </source>
</evidence>
<keyword evidence="1" id="KW-0560">Oxidoreductase</keyword>
<name>A0A239EB86_9SPHN</name>
<proteinExistence type="predicted"/>
<gene>
    <name evidence="2" type="ORF">SAMN06295912_10656</name>
</gene>
<dbReference type="InterPro" id="IPR036010">
    <property type="entry name" value="2Fe-2S_ferredoxin-like_sf"/>
</dbReference>
<keyword evidence="3" id="KW-1185">Reference proteome</keyword>
<evidence type="ECO:0000313" key="3">
    <source>
        <dbReference type="Proteomes" id="UP000198281"/>
    </source>
</evidence>
<dbReference type="InterPro" id="IPR042204">
    <property type="entry name" value="2Fe-2S-bd_N"/>
</dbReference>
<dbReference type="GO" id="GO:0016491">
    <property type="term" value="F:oxidoreductase activity"/>
    <property type="evidence" value="ECO:0007669"/>
    <property type="project" value="UniProtKB-KW"/>
</dbReference>
<sequence>MGMRIEADVTRGNAITIIVDGEALPAFAGETVATAMLAAGRQVFRADTGGKPRGLYCNMGTCSECLVTIVASGRRVRACLTEAVDGMEIATRG</sequence>